<keyword evidence="7" id="KW-0862">Zinc</keyword>
<comment type="subcellular location">
    <subcellularLocation>
        <location evidence="1">Cell membrane</location>
        <topology evidence="1">Multi-pass membrane protein</topology>
    </subcellularLocation>
</comment>
<dbReference type="Proteomes" id="UP000467327">
    <property type="component" value="Chromosome"/>
</dbReference>
<keyword evidence="10" id="KW-1185">Reference proteome</keyword>
<feature type="binding site" evidence="7">
    <location>
        <position position="60"/>
    </location>
    <ligand>
        <name>Zn(2+)</name>
        <dbReference type="ChEBI" id="CHEBI:29105"/>
    </ligand>
</feature>
<evidence type="ECO:0000256" key="8">
    <source>
        <dbReference type="SAM" id="Phobius"/>
    </source>
</evidence>
<comment type="similarity">
    <text evidence="2">Belongs to the UPF0073 (Hly-III) family.</text>
</comment>
<dbReference type="AlphaFoldDB" id="A0AAD1MC69"/>
<dbReference type="PANTHER" id="PTHR20855">
    <property type="entry name" value="ADIPOR/PROGESTIN RECEPTOR-RELATED"/>
    <property type="match status" value="1"/>
</dbReference>
<dbReference type="GO" id="GO:0005886">
    <property type="term" value="C:plasma membrane"/>
    <property type="evidence" value="ECO:0007669"/>
    <property type="project" value="UniProtKB-SubCell"/>
</dbReference>
<evidence type="ECO:0000256" key="3">
    <source>
        <dbReference type="ARBA" id="ARBA00022475"/>
    </source>
</evidence>
<feature type="binding site" evidence="7">
    <location>
        <position position="194"/>
    </location>
    <ligand>
        <name>Zn(2+)</name>
        <dbReference type="ChEBI" id="CHEBI:29105"/>
    </ligand>
</feature>
<feature type="transmembrane region" description="Helical" evidence="8">
    <location>
        <begin position="38"/>
        <end position="59"/>
    </location>
</feature>
<dbReference type="GO" id="GO:0140911">
    <property type="term" value="F:pore-forming activity"/>
    <property type="evidence" value="ECO:0007669"/>
    <property type="project" value="InterPro"/>
</dbReference>
<dbReference type="KEGG" id="maic:MAIC_39250"/>
<organism evidence="9 10">
    <name type="scientific">Mycolicibacterium aichiense</name>
    <dbReference type="NCBI Taxonomy" id="1799"/>
    <lineage>
        <taxon>Bacteria</taxon>
        <taxon>Bacillati</taxon>
        <taxon>Actinomycetota</taxon>
        <taxon>Actinomycetes</taxon>
        <taxon>Mycobacteriales</taxon>
        <taxon>Mycobacteriaceae</taxon>
        <taxon>Mycolicibacterium</taxon>
    </lineage>
</organism>
<feature type="transmembrane region" description="Helical" evidence="8">
    <location>
        <begin position="195"/>
        <end position="217"/>
    </location>
</feature>
<evidence type="ECO:0000256" key="7">
    <source>
        <dbReference type="PIRSR" id="PIRSR604254-1"/>
    </source>
</evidence>
<evidence type="ECO:0000313" key="9">
    <source>
        <dbReference type="EMBL" id="BBX09122.1"/>
    </source>
</evidence>
<gene>
    <name evidence="9" type="ORF">MAIC_39250</name>
</gene>
<dbReference type="InterPro" id="IPR005744">
    <property type="entry name" value="Hy-lIII"/>
</dbReference>
<proteinExistence type="inferred from homology"/>
<evidence type="ECO:0000256" key="5">
    <source>
        <dbReference type="ARBA" id="ARBA00022989"/>
    </source>
</evidence>
<keyword evidence="3" id="KW-1003">Cell membrane</keyword>
<feature type="transmembrane region" description="Helical" evidence="8">
    <location>
        <begin position="12"/>
        <end position="31"/>
    </location>
</feature>
<name>A0AAD1MC69_9MYCO</name>
<dbReference type="Pfam" id="PF03006">
    <property type="entry name" value="HlyIII"/>
    <property type="match status" value="1"/>
</dbReference>
<dbReference type="InterPro" id="IPR004254">
    <property type="entry name" value="AdipoR/HlyIII-related"/>
</dbReference>
<reference evidence="9 10" key="1">
    <citation type="journal article" date="2019" name="Emerg. Microbes Infect.">
        <title>Comprehensive subspecies identification of 175 nontuberculous mycobacteria species based on 7547 genomic profiles.</title>
        <authorList>
            <person name="Matsumoto Y."/>
            <person name="Kinjo T."/>
            <person name="Motooka D."/>
            <person name="Nabeya D."/>
            <person name="Jung N."/>
            <person name="Uechi K."/>
            <person name="Horii T."/>
            <person name="Iida T."/>
            <person name="Fujita J."/>
            <person name="Nakamura S."/>
        </authorList>
    </citation>
    <scope>NUCLEOTIDE SEQUENCE [LARGE SCALE GENOMIC DNA]</scope>
    <source>
        <strain evidence="9 10">JCM 6376</strain>
    </source>
</reference>
<feature type="transmembrane region" description="Helical" evidence="8">
    <location>
        <begin position="79"/>
        <end position="98"/>
    </location>
</feature>
<evidence type="ECO:0000256" key="1">
    <source>
        <dbReference type="ARBA" id="ARBA00004651"/>
    </source>
</evidence>
<accession>A0AAD1MC69</accession>
<feature type="transmembrane region" description="Helical" evidence="8">
    <location>
        <begin position="129"/>
        <end position="146"/>
    </location>
</feature>
<dbReference type="GO" id="GO:0046872">
    <property type="term" value="F:metal ion binding"/>
    <property type="evidence" value="ECO:0007669"/>
    <property type="project" value="UniProtKB-KW"/>
</dbReference>
<feature type="transmembrane region" description="Helical" evidence="8">
    <location>
        <begin position="105"/>
        <end position="123"/>
    </location>
</feature>
<feature type="transmembrane region" description="Helical" evidence="8">
    <location>
        <begin position="153"/>
        <end position="175"/>
    </location>
</feature>
<evidence type="ECO:0000256" key="6">
    <source>
        <dbReference type="ARBA" id="ARBA00023136"/>
    </source>
</evidence>
<protein>
    <submittedName>
        <fullName evidence="9">UPF0073 membrane protein</fullName>
    </submittedName>
</protein>
<evidence type="ECO:0000256" key="2">
    <source>
        <dbReference type="ARBA" id="ARBA00008488"/>
    </source>
</evidence>
<dbReference type="NCBIfam" id="TIGR01065">
    <property type="entry name" value="hlyIII"/>
    <property type="match status" value="1"/>
</dbReference>
<evidence type="ECO:0000256" key="4">
    <source>
        <dbReference type="ARBA" id="ARBA00022692"/>
    </source>
</evidence>
<evidence type="ECO:0000313" key="10">
    <source>
        <dbReference type="Proteomes" id="UP000467327"/>
    </source>
</evidence>
<keyword evidence="5 8" id="KW-1133">Transmembrane helix</keyword>
<feature type="binding site" evidence="7">
    <location>
        <position position="190"/>
    </location>
    <ligand>
        <name>Zn(2+)</name>
        <dbReference type="ChEBI" id="CHEBI:29105"/>
    </ligand>
</feature>
<dbReference type="PANTHER" id="PTHR20855:SF3">
    <property type="entry name" value="LD03007P"/>
    <property type="match status" value="1"/>
</dbReference>
<dbReference type="EMBL" id="AP022561">
    <property type="protein sequence ID" value="BBX09122.1"/>
    <property type="molecule type" value="Genomic_DNA"/>
</dbReference>
<keyword evidence="7" id="KW-0479">Metal-binding</keyword>
<keyword evidence="4 8" id="KW-0812">Transmembrane</keyword>
<sequence>MLGTPRVRGWIHLSSAIVAIVASVALVRVALAVASPNAAWATTIYTTTIVAMFGISATYHLVRWRSAKALNWMKRADHSMIFVFIVGTYFPIAVLAMPAETATRVLTIVCIGAAAGITLKVLWPSAPRWIGVPLYVMLGYAAIAYARTLLDGAGLTVVGLLIAGGVLYNIGAVLYGLRWPNPWPAYFGYHEFFHAFTAAAAACHYIAIWLIVAGLAIS</sequence>
<keyword evidence="6 8" id="KW-0472">Membrane</keyword>